<dbReference type="PANTHER" id="PTHR37478:SF2">
    <property type="entry name" value="UPF0251 PROTEIN TK0562"/>
    <property type="match status" value="1"/>
</dbReference>
<organism evidence="3">
    <name type="scientific">marine sediment metagenome</name>
    <dbReference type="NCBI Taxonomy" id="412755"/>
    <lineage>
        <taxon>unclassified sequences</taxon>
        <taxon>metagenomes</taxon>
        <taxon>ecological metagenomes</taxon>
    </lineage>
</organism>
<evidence type="ECO:0000256" key="2">
    <source>
        <dbReference type="SAM" id="MobiDB-lite"/>
    </source>
</evidence>
<accession>X1TI36</accession>
<gene>
    <name evidence="3" type="ORF">S12H4_13061</name>
</gene>
<dbReference type="AlphaFoldDB" id="X1TI36"/>
<protein>
    <submittedName>
        <fullName evidence="3">Uncharacterized protein</fullName>
    </submittedName>
</protein>
<proteinExistence type="inferred from homology"/>
<name>X1TI36_9ZZZZ</name>
<dbReference type="PANTHER" id="PTHR37478">
    <property type="match status" value="1"/>
</dbReference>
<evidence type="ECO:0000313" key="3">
    <source>
        <dbReference type="EMBL" id="GAI87250.1"/>
    </source>
</evidence>
<evidence type="ECO:0000256" key="1">
    <source>
        <dbReference type="ARBA" id="ARBA00009350"/>
    </source>
</evidence>
<reference evidence="3" key="1">
    <citation type="journal article" date="2014" name="Front. Microbiol.">
        <title>High frequency of phylogenetically diverse reductive dehalogenase-homologous genes in deep subseafloor sedimentary metagenomes.</title>
        <authorList>
            <person name="Kawai M."/>
            <person name="Futagami T."/>
            <person name="Toyoda A."/>
            <person name="Takaki Y."/>
            <person name="Nishi S."/>
            <person name="Hori S."/>
            <person name="Arai W."/>
            <person name="Tsubouchi T."/>
            <person name="Morono Y."/>
            <person name="Uchiyama I."/>
            <person name="Ito T."/>
            <person name="Fujiyama A."/>
            <person name="Inagaki F."/>
            <person name="Takami H."/>
        </authorList>
    </citation>
    <scope>NUCLEOTIDE SEQUENCE</scope>
    <source>
        <strain evidence="3">Expedition CK06-06</strain>
    </source>
</reference>
<dbReference type="InterPro" id="IPR036388">
    <property type="entry name" value="WH-like_DNA-bd_sf"/>
</dbReference>
<dbReference type="InterPro" id="IPR002852">
    <property type="entry name" value="UPF0251"/>
</dbReference>
<feature type="region of interest" description="Disordered" evidence="2">
    <location>
        <begin position="100"/>
        <end position="128"/>
    </location>
</feature>
<feature type="compositionally biased region" description="Basic residues" evidence="2">
    <location>
        <begin position="107"/>
        <end position="128"/>
    </location>
</feature>
<comment type="similarity">
    <text evidence="1">Belongs to the UPF0251 family.</text>
</comment>
<dbReference type="Gene3D" id="1.10.10.10">
    <property type="entry name" value="Winged helix-like DNA-binding domain superfamily/Winged helix DNA-binding domain"/>
    <property type="match status" value="1"/>
</dbReference>
<sequence>MPRPRHYRRIGCLPQSNYYKPRGIPLSVLECVNLTIDELEAIRLADLEGLYQEDAAKRMNVSRQTFGRMLESAHKKIADALVNGKALLIKGGTIELADVASDAGPPHRFRRGHGGRGRGHRGGRGGER</sequence>
<dbReference type="EMBL" id="BARW01006226">
    <property type="protein sequence ID" value="GAI87250.1"/>
    <property type="molecule type" value="Genomic_DNA"/>
</dbReference>
<dbReference type="HAMAP" id="MF_00674">
    <property type="entry name" value="UPF0251"/>
    <property type="match status" value="1"/>
</dbReference>
<comment type="caution">
    <text evidence="3">The sequence shown here is derived from an EMBL/GenBank/DDBJ whole genome shotgun (WGS) entry which is preliminary data.</text>
</comment>
<dbReference type="Pfam" id="PF02001">
    <property type="entry name" value="DUF134"/>
    <property type="match status" value="1"/>
</dbReference>